<dbReference type="AlphaFoldDB" id="A0A0V1LNR7"/>
<organism evidence="2 3">
    <name type="scientific">Trichinella nativa</name>
    <dbReference type="NCBI Taxonomy" id="6335"/>
    <lineage>
        <taxon>Eukaryota</taxon>
        <taxon>Metazoa</taxon>
        <taxon>Ecdysozoa</taxon>
        <taxon>Nematoda</taxon>
        <taxon>Enoplea</taxon>
        <taxon>Dorylaimia</taxon>
        <taxon>Trichinellida</taxon>
        <taxon>Trichinellidae</taxon>
        <taxon>Trichinella</taxon>
    </lineage>
</organism>
<gene>
    <name evidence="2" type="ORF">T02_8580</name>
</gene>
<sequence length="183" mass="20504">MAKYGEQARPKNVSKKTPDVGKARTDGKGQQNKLKDSIAKHRVSSMAGRNEAGEDFTSERLGTTPLPPRSWVHSDVPYYTLPLLISPVALLKYGSGRYPGCTAQGSVRSRYSSTICQTFDRQANESGLYDVDSSWPTEYWVVKKEIAQDSNEQRVKVSGRDNFTDVRMPACVFSQDYIELSRQ</sequence>
<feature type="region of interest" description="Disordered" evidence="1">
    <location>
        <begin position="1"/>
        <end position="66"/>
    </location>
</feature>
<evidence type="ECO:0000313" key="3">
    <source>
        <dbReference type="Proteomes" id="UP000054721"/>
    </source>
</evidence>
<accession>A0A0V1LNR7</accession>
<name>A0A0V1LNR7_9BILA</name>
<reference evidence="2 3" key="1">
    <citation type="submission" date="2015-05" db="EMBL/GenBank/DDBJ databases">
        <title>Evolution of Trichinella species and genotypes.</title>
        <authorList>
            <person name="Korhonen P.K."/>
            <person name="Edoardo P."/>
            <person name="Giuseppe L.R."/>
            <person name="Gasser R.B."/>
        </authorList>
    </citation>
    <scope>NUCLEOTIDE SEQUENCE [LARGE SCALE GENOMIC DNA]</scope>
    <source>
        <strain evidence="2">ISS10</strain>
    </source>
</reference>
<evidence type="ECO:0000313" key="2">
    <source>
        <dbReference type="EMBL" id="KRZ61161.1"/>
    </source>
</evidence>
<dbReference type="Proteomes" id="UP000054721">
    <property type="component" value="Unassembled WGS sequence"/>
</dbReference>
<evidence type="ECO:0000256" key="1">
    <source>
        <dbReference type="SAM" id="MobiDB-lite"/>
    </source>
</evidence>
<feature type="compositionally biased region" description="Basic and acidic residues" evidence="1">
    <location>
        <begin position="16"/>
        <end position="39"/>
    </location>
</feature>
<proteinExistence type="predicted"/>
<keyword evidence="3" id="KW-1185">Reference proteome</keyword>
<protein>
    <submittedName>
        <fullName evidence="2">Uncharacterized protein</fullName>
    </submittedName>
</protein>
<dbReference type="EMBL" id="JYDW01000021">
    <property type="protein sequence ID" value="KRZ61161.1"/>
    <property type="molecule type" value="Genomic_DNA"/>
</dbReference>
<comment type="caution">
    <text evidence="2">The sequence shown here is derived from an EMBL/GenBank/DDBJ whole genome shotgun (WGS) entry which is preliminary data.</text>
</comment>